<evidence type="ECO:0000256" key="18">
    <source>
        <dbReference type="PIRSR" id="PIRSR606689-2"/>
    </source>
</evidence>
<comment type="subcellular location">
    <subcellularLocation>
        <location evidence="1">Endoplasmic reticulum membrane</location>
        <topology evidence="1">Peripheral membrane protein</topology>
    </subcellularLocation>
    <subcellularLocation>
        <location evidence="13">Golgi apparatus</location>
        <location evidence="13">Golgi stack membrane</location>
        <topology evidence="13">Peripheral membrane protein</topology>
    </subcellularLocation>
</comment>
<dbReference type="SUPFAM" id="SSF52540">
    <property type="entry name" value="P-loop containing nucleoside triphosphate hydrolases"/>
    <property type="match status" value="1"/>
</dbReference>
<dbReference type="InterPro" id="IPR006689">
    <property type="entry name" value="Small_GTPase_ARF/SAR"/>
</dbReference>
<evidence type="ECO:0000256" key="1">
    <source>
        <dbReference type="ARBA" id="ARBA00004406"/>
    </source>
</evidence>
<feature type="binding site" evidence="16">
    <location>
        <position position="129"/>
    </location>
    <ligand>
        <name>GTP</name>
        <dbReference type="ChEBI" id="CHEBI:37565"/>
    </ligand>
</feature>
<feature type="binding site" evidence="16">
    <location>
        <position position="128"/>
    </location>
    <ligand>
        <name>GTP</name>
        <dbReference type="ChEBI" id="CHEBI:37565"/>
    </ligand>
</feature>
<dbReference type="FunFam" id="3.40.50.300:FF:000161">
    <property type="entry name" value="Small COPII coat GTPase"/>
    <property type="match status" value="1"/>
</dbReference>
<comment type="catalytic activity">
    <reaction evidence="14">
        <text>GTP + H2O = GDP + phosphate + H(+)</text>
        <dbReference type="Rhea" id="RHEA:19669"/>
        <dbReference type="ChEBI" id="CHEBI:15377"/>
        <dbReference type="ChEBI" id="CHEBI:15378"/>
        <dbReference type="ChEBI" id="CHEBI:37565"/>
        <dbReference type="ChEBI" id="CHEBI:43474"/>
        <dbReference type="ChEBI" id="CHEBI:58189"/>
        <dbReference type="EC" id="3.6.5.2"/>
    </reaction>
    <physiologicalReaction direction="left-to-right" evidence="14">
        <dbReference type="Rhea" id="RHEA:19670"/>
    </physiologicalReaction>
</comment>
<dbReference type="OrthoDB" id="15478at2759"/>
<feature type="binding site" evidence="18">
    <location>
        <position position="50"/>
    </location>
    <ligand>
        <name>Mg(2+)</name>
        <dbReference type="ChEBI" id="CHEBI:18420"/>
    </ligand>
</feature>
<keyword evidence="4 19" id="KW-0813">Transport</keyword>
<evidence type="ECO:0000256" key="11">
    <source>
        <dbReference type="ARBA" id="ARBA00023134"/>
    </source>
</evidence>
<keyword evidence="15" id="KW-0479">Metal-binding</keyword>
<feature type="binding site" evidence="17">
    <location>
        <position position="72"/>
    </location>
    <ligand>
        <name>GTP</name>
        <dbReference type="ChEBI" id="CHEBI:37565"/>
    </ligand>
</feature>
<feature type="binding site" evidence="15">
    <location>
        <position position="28"/>
    </location>
    <ligand>
        <name>Mg(2+)</name>
        <dbReference type="ChEBI" id="CHEBI:18420"/>
    </ligand>
</feature>
<feature type="binding site" evidence="17">
    <location>
        <begin position="26"/>
        <end position="33"/>
    </location>
    <ligand>
        <name>GTP</name>
        <dbReference type="ChEBI" id="CHEBI:37565"/>
    </ligand>
</feature>
<feature type="binding site" evidence="16">
    <location>
        <position position="32"/>
    </location>
    <ligand>
        <name>GTP</name>
        <dbReference type="ChEBI" id="CHEBI:37565"/>
    </ligand>
</feature>
<dbReference type="SMART" id="SM00178">
    <property type="entry name" value="SAR"/>
    <property type="match status" value="1"/>
</dbReference>
<accession>A0A210QL06</accession>
<dbReference type="GO" id="GO:0046872">
    <property type="term" value="F:metal ion binding"/>
    <property type="evidence" value="ECO:0007669"/>
    <property type="project" value="UniProtKB-KW"/>
</dbReference>
<dbReference type="GO" id="GO:0003925">
    <property type="term" value="F:G protein activity"/>
    <property type="evidence" value="ECO:0007669"/>
    <property type="project" value="UniProtKB-EC"/>
</dbReference>
<keyword evidence="11 17" id="KW-0342">GTP-binding</keyword>
<keyword evidence="8 19" id="KW-0931">ER-Golgi transport</keyword>
<evidence type="ECO:0000313" key="21">
    <source>
        <dbReference type="Proteomes" id="UP000242188"/>
    </source>
</evidence>
<evidence type="ECO:0000256" key="19">
    <source>
        <dbReference type="RuleBase" id="RU003926"/>
    </source>
</evidence>
<dbReference type="GO" id="GO:0005789">
    <property type="term" value="C:endoplasmic reticulum membrane"/>
    <property type="evidence" value="ECO:0007669"/>
    <property type="project" value="UniProtKB-SubCell"/>
</dbReference>
<dbReference type="GO" id="GO:0006886">
    <property type="term" value="P:intracellular protein transport"/>
    <property type="evidence" value="ECO:0007669"/>
    <property type="project" value="InterPro"/>
</dbReference>
<evidence type="ECO:0000256" key="2">
    <source>
        <dbReference type="ARBA" id="ARBA00007507"/>
    </source>
</evidence>
<evidence type="ECO:0000256" key="16">
    <source>
        <dbReference type="PIRSR" id="PIRSR606687-2"/>
    </source>
</evidence>
<dbReference type="GO" id="GO:0032580">
    <property type="term" value="C:Golgi cisterna membrane"/>
    <property type="evidence" value="ECO:0007669"/>
    <property type="project" value="UniProtKB-SubCell"/>
</dbReference>
<evidence type="ECO:0000256" key="17">
    <source>
        <dbReference type="PIRSR" id="PIRSR606689-1"/>
    </source>
</evidence>
<dbReference type="Gene3D" id="3.40.50.300">
    <property type="entry name" value="P-loop containing nucleotide triphosphate hydrolases"/>
    <property type="match status" value="1"/>
</dbReference>
<dbReference type="Proteomes" id="UP000242188">
    <property type="component" value="Unassembled WGS sequence"/>
</dbReference>
<name>A0A210QL06_MIZYE</name>
<dbReference type="PROSITE" id="PS51417">
    <property type="entry name" value="ARF"/>
    <property type="match status" value="1"/>
</dbReference>
<comment type="caution">
    <text evidence="20">The sequence shown here is derived from an EMBL/GenBank/DDBJ whole genome shotgun (WGS) entry which is preliminary data.</text>
</comment>
<feature type="binding site" evidence="16">
    <location>
        <position position="131"/>
    </location>
    <ligand>
        <name>GTP</name>
        <dbReference type="ChEBI" id="CHEBI:37565"/>
    </ligand>
</feature>
<comment type="similarity">
    <text evidence="2 19">Belongs to the small GTPase superfamily. SAR1 family.</text>
</comment>
<gene>
    <name evidence="20" type="ORF">KP79_PYT06095</name>
</gene>
<dbReference type="STRING" id="6573.A0A210QL06"/>
<dbReference type="EC" id="3.6.5.2" evidence="3"/>
<dbReference type="InterPro" id="IPR027417">
    <property type="entry name" value="P-loop_NTPase"/>
</dbReference>
<keyword evidence="7 19" id="KW-0256">Endoplasmic reticulum</keyword>
<dbReference type="InterPro" id="IPR006687">
    <property type="entry name" value="Small_GTPase_SAR1"/>
</dbReference>
<keyword evidence="6" id="KW-0378">Hydrolase</keyword>
<dbReference type="PRINTS" id="PR00328">
    <property type="entry name" value="SAR1GTPBP"/>
</dbReference>
<keyword evidence="21" id="KW-1185">Reference proteome</keyword>
<evidence type="ECO:0000256" key="12">
    <source>
        <dbReference type="ARBA" id="ARBA00023136"/>
    </source>
</evidence>
<keyword evidence="15" id="KW-0460">Magnesium</keyword>
<dbReference type="AlphaFoldDB" id="A0A210QL06"/>
<dbReference type="InterPro" id="IPR005225">
    <property type="entry name" value="Small_GTP-bd"/>
</dbReference>
<feature type="binding site" evidence="16">
    <location>
        <position position="178"/>
    </location>
    <ligand>
        <name>GTP</name>
        <dbReference type="ChEBI" id="CHEBI:37565"/>
    </ligand>
</feature>
<sequence length="196" mass="22287">MFLWDWMQSVLQFFGFNRTAKIMIVGLDNAGKSTLLTMLKTGRAVQFPPTGQARCEEMTIGGLTIQAYDLGGHMTMRRVWLDYFPAVDGIVYIIDSADRERLQESKNELSRIVEDPDIPPVPILILGNKTDKATAIGKEELIMKFGLQCHLNQEARFQEADDDTSQRRKCQLFMCSLLKKNGYGDAFRWLAKATNK</sequence>
<evidence type="ECO:0000313" key="20">
    <source>
        <dbReference type="EMBL" id="OWF49423.1"/>
    </source>
</evidence>
<proteinExistence type="inferred from homology"/>
<dbReference type="GO" id="GO:0016192">
    <property type="term" value="P:vesicle-mediated transport"/>
    <property type="evidence" value="ECO:0007669"/>
    <property type="project" value="UniProtKB-KW"/>
</dbReference>
<keyword evidence="9 19" id="KW-0653">Protein transport</keyword>
<reference evidence="20 21" key="1">
    <citation type="journal article" date="2017" name="Nat. Ecol. Evol.">
        <title>Scallop genome provides insights into evolution of bilaterian karyotype and development.</title>
        <authorList>
            <person name="Wang S."/>
            <person name="Zhang J."/>
            <person name="Jiao W."/>
            <person name="Li J."/>
            <person name="Xun X."/>
            <person name="Sun Y."/>
            <person name="Guo X."/>
            <person name="Huan P."/>
            <person name="Dong B."/>
            <person name="Zhang L."/>
            <person name="Hu X."/>
            <person name="Sun X."/>
            <person name="Wang J."/>
            <person name="Zhao C."/>
            <person name="Wang Y."/>
            <person name="Wang D."/>
            <person name="Huang X."/>
            <person name="Wang R."/>
            <person name="Lv J."/>
            <person name="Li Y."/>
            <person name="Zhang Z."/>
            <person name="Liu B."/>
            <person name="Lu W."/>
            <person name="Hui Y."/>
            <person name="Liang J."/>
            <person name="Zhou Z."/>
            <person name="Hou R."/>
            <person name="Li X."/>
            <person name="Liu Y."/>
            <person name="Li H."/>
            <person name="Ning X."/>
            <person name="Lin Y."/>
            <person name="Zhao L."/>
            <person name="Xing Q."/>
            <person name="Dou J."/>
            <person name="Li Y."/>
            <person name="Mao J."/>
            <person name="Guo H."/>
            <person name="Dou H."/>
            <person name="Li T."/>
            <person name="Mu C."/>
            <person name="Jiang W."/>
            <person name="Fu Q."/>
            <person name="Fu X."/>
            <person name="Miao Y."/>
            <person name="Liu J."/>
            <person name="Yu Q."/>
            <person name="Li R."/>
            <person name="Liao H."/>
            <person name="Li X."/>
            <person name="Kong Y."/>
            <person name="Jiang Z."/>
            <person name="Chourrout D."/>
            <person name="Li R."/>
            <person name="Bao Z."/>
        </authorList>
    </citation>
    <scope>NUCLEOTIDE SEQUENCE [LARGE SCALE GENOMIC DNA]</scope>
    <source>
        <strain evidence="20 21">PY_sf001</strain>
    </source>
</reference>
<keyword evidence="12" id="KW-0472">Membrane</keyword>
<keyword evidence="10 19" id="KW-0333">Golgi apparatus</keyword>
<evidence type="ECO:0000256" key="3">
    <source>
        <dbReference type="ARBA" id="ARBA00011984"/>
    </source>
</evidence>
<feature type="binding site" evidence="17">
    <location>
        <begin position="128"/>
        <end position="131"/>
    </location>
    <ligand>
        <name>GTP</name>
        <dbReference type="ChEBI" id="CHEBI:37565"/>
    </ligand>
</feature>
<evidence type="ECO:0000256" key="4">
    <source>
        <dbReference type="ARBA" id="ARBA00022448"/>
    </source>
</evidence>
<dbReference type="PROSITE" id="PS51422">
    <property type="entry name" value="SAR1"/>
    <property type="match status" value="1"/>
</dbReference>
<dbReference type="SMART" id="SM00177">
    <property type="entry name" value="ARF"/>
    <property type="match status" value="1"/>
</dbReference>
<feature type="binding site" evidence="18">
    <location>
        <position position="33"/>
    </location>
    <ligand>
        <name>Mg(2+)</name>
        <dbReference type="ChEBI" id="CHEBI:18420"/>
    </ligand>
</feature>
<organism evidence="20 21">
    <name type="scientific">Mizuhopecten yessoensis</name>
    <name type="common">Japanese scallop</name>
    <name type="synonym">Patinopecten yessoensis</name>
    <dbReference type="NCBI Taxonomy" id="6573"/>
    <lineage>
        <taxon>Eukaryota</taxon>
        <taxon>Metazoa</taxon>
        <taxon>Spiralia</taxon>
        <taxon>Lophotrochozoa</taxon>
        <taxon>Mollusca</taxon>
        <taxon>Bivalvia</taxon>
        <taxon>Autobranchia</taxon>
        <taxon>Pteriomorphia</taxon>
        <taxon>Pectinida</taxon>
        <taxon>Pectinoidea</taxon>
        <taxon>Pectinidae</taxon>
        <taxon>Mizuhopecten</taxon>
    </lineage>
</organism>
<dbReference type="GO" id="GO:0005525">
    <property type="term" value="F:GTP binding"/>
    <property type="evidence" value="ECO:0007669"/>
    <property type="project" value="UniProtKB-KW"/>
</dbReference>
<evidence type="ECO:0000256" key="7">
    <source>
        <dbReference type="ARBA" id="ARBA00022824"/>
    </source>
</evidence>
<dbReference type="Pfam" id="PF00025">
    <property type="entry name" value="Arf"/>
    <property type="match status" value="1"/>
</dbReference>
<dbReference type="NCBIfam" id="TIGR00231">
    <property type="entry name" value="small_GTP"/>
    <property type="match status" value="1"/>
</dbReference>
<keyword evidence="5 16" id="KW-0547">Nucleotide-binding</keyword>
<dbReference type="EMBL" id="NEDP02003110">
    <property type="protein sequence ID" value="OWF49423.1"/>
    <property type="molecule type" value="Genomic_DNA"/>
</dbReference>
<evidence type="ECO:0000256" key="13">
    <source>
        <dbReference type="ARBA" id="ARBA00037843"/>
    </source>
</evidence>
<evidence type="ECO:0000256" key="14">
    <source>
        <dbReference type="ARBA" id="ARBA00047660"/>
    </source>
</evidence>
<protein>
    <recommendedName>
        <fullName evidence="3">small monomeric GTPase</fullName>
        <ecNumber evidence="3">3.6.5.2</ecNumber>
    </recommendedName>
</protein>
<evidence type="ECO:0000256" key="10">
    <source>
        <dbReference type="ARBA" id="ARBA00023034"/>
    </source>
</evidence>
<dbReference type="PANTHER" id="PTHR45684">
    <property type="entry name" value="RE74312P"/>
    <property type="match status" value="1"/>
</dbReference>
<feature type="binding site" evidence="16">
    <location>
        <position position="31"/>
    </location>
    <ligand>
        <name>GTP</name>
        <dbReference type="ChEBI" id="CHEBI:37565"/>
    </ligand>
</feature>
<feature type="binding site" evidence="16">
    <location>
        <position position="34"/>
    </location>
    <ligand>
        <name>GTP</name>
        <dbReference type="ChEBI" id="CHEBI:37565"/>
    </ligand>
</feature>
<feature type="binding site" evidence="16">
    <location>
        <position position="29"/>
    </location>
    <ligand>
        <name>GTP</name>
        <dbReference type="ChEBI" id="CHEBI:37565"/>
    </ligand>
</feature>
<evidence type="ECO:0000256" key="8">
    <source>
        <dbReference type="ARBA" id="ARBA00022892"/>
    </source>
</evidence>
<evidence type="ECO:0000256" key="15">
    <source>
        <dbReference type="PIRSR" id="PIRSR606687-1"/>
    </source>
</evidence>
<evidence type="ECO:0000256" key="5">
    <source>
        <dbReference type="ARBA" id="ARBA00022741"/>
    </source>
</evidence>
<evidence type="ECO:0000256" key="9">
    <source>
        <dbReference type="ARBA" id="ARBA00022927"/>
    </source>
</evidence>
<evidence type="ECO:0000256" key="6">
    <source>
        <dbReference type="ARBA" id="ARBA00022801"/>
    </source>
</evidence>